<sequence length="175" mass="20082">MEEVRAAAMANYANMSVDRKQAVQDFYRALDVNGDGKVTRQEYLDALEKNGWNQNNSLPSNLFEVLDKNHDGTLDLEECVTFYYMIAGRRLVSCDACRSYMLGLYFLCVKCYDDVNKEKTYKLCCPCYHNKHFKHGHSYFLDNFVLLRRVRTKLQEGNTSAGPRRSSSISVSSIG</sequence>
<accession>A0ACC0PLG6</accession>
<evidence type="ECO:0000313" key="1">
    <source>
        <dbReference type="EMBL" id="KAI8566572.1"/>
    </source>
</evidence>
<name>A0ACC0PLG6_RHOML</name>
<keyword evidence="2" id="KW-1185">Reference proteome</keyword>
<reference evidence="1" key="1">
    <citation type="submission" date="2022-02" db="EMBL/GenBank/DDBJ databases">
        <title>Plant Genome Project.</title>
        <authorList>
            <person name="Zhang R.-G."/>
        </authorList>
    </citation>
    <scope>NUCLEOTIDE SEQUENCE</scope>
    <source>
        <strain evidence="1">AT1</strain>
    </source>
</reference>
<comment type="caution">
    <text evidence="1">The sequence shown here is derived from an EMBL/GenBank/DDBJ whole genome shotgun (WGS) entry which is preliminary data.</text>
</comment>
<proteinExistence type="predicted"/>
<dbReference type="EMBL" id="CM046389">
    <property type="protein sequence ID" value="KAI8566572.1"/>
    <property type="molecule type" value="Genomic_DNA"/>
</dbReference>
<evidence type="ECO:0000313" key="2">
    <source>
        <dbReference type="Proteomes" id="UP001062846"/>
    </source>
</evidence>
<dbReference type="Proteomes" id="UP001062846">
    <property type="component" value="Chromosome 2"/>
</dbReference>
<protein>
    <submittedName>
        <fullName evidence="1">Uncharacterized protein</fullName>
    </submittedName>
</protein>
<organism evidence="1 2">
    <name type="scientific">Rhododendron molle</name>
    <name type="common">Chinese azalea</name>
    <name type="synonym">Azalea mollis</name>
    <dbReference type="NCBI Taxonomy" id="49168"/>
    <lineage>
        <taxon>Eukaryota</taxon>
        <taxon>Viridiplantae</taxon>
        <taxon>Streptophyta</taxon>
        <taxon>Embryophyta</taxon>
        <taxon>Tracheophyta</taxon>
        <taxon>Spermatophyta</taxon>
        <taxon>Magnoliopsida</taxon>
        <taxon>eudicotyledons</taxon>
        <taxon>Gunneridae</taxon>
        <taxon>Pentapetalae</taxon>
        <taxon>asterids</taxon>
        <taxon>Ericales</taxon>
        <taxon>Ericaceae</taxon>
        <taxon>Ericoideae</taxon>
        <taxon>Rhodoreae</taxon>
        <taxon>Rhododendron</taxon>
    </lineage>
</organism>
<gene>
    <name evidence="1" type="ORF">RHMOL_Rhmol02G0051000</name>
</gene>